<dbReference type="EMBL" id="CM023488">
    <property type="protein sequence ID" value="KAH6924023.1"/>
    <property type="molecule type" value="Genomic_DNA"/>
</dbReference>
<accession>A0ACB7RNH6</accession>
<evidence type="ECO:0000313" key="2">
    <source>
        <dbReference type="Proteomes" id="UP000821845"/>
    </source>
</evidence>
<comment type="caution">
    <text evidence="1">The sequence shown here is derived from an EMBL/GenBank/DDBJ whole genome shotgun (WGS) entry which is preliminary data.</text>
</comment>
<dbReference type="Proteomes" id="UP000821845">
    <property type="component" value="Chromosome 8"/>
</dbReference>
<organism evidence="1 2">
    <name type="scientific">Hyalomma asiaticum</name>
    <name type="common">Tick</name>
    <dbReference type="NCBI Taxonomy" id="266040"/>
    <lineage>
        <taxon>Eukaryota</taxon>
        <taxon>Metazoa</taxon>
        <taxon>Ecdysozoa</taxon>
        <taxon>Arthropoda</taxon>
        <taxon>Chelicerata</taxon>
        <taxon>Arachnida</taxon>
        <taxon>Acari</taxon>
        <taxon>Parasitiformes</taxon>
        <taxon>Ixodida</taxon>
        <taxon>Ixodoidea</taxon>
        <taxon>Ixodidae</taxon>
        <taxon>Hyalomminae</taxon>
        <taxon>Hyalomma</taxon>
    </lineage>
</organism>
<evidence type="ECO:0000313" key="1">
    <source>
        <dbReference type="EMBL" id="KAH6924023.1"/>
    </source>
</evidence>
<name>A0ACB7RNH6_HYAAI</name>
<proteinExistence type="predicted"/>
<protein>
    <submittedName>
        <fullName evidence="1">Uncharacterized protein</fullName>
    </submittedName>
</protein>
<sequence>MACSRGWIVVAAASTINLFTLALMRSGAIVYVGIANTFDVSREDAAWPMCLTTVFNLVMGPITGILAQYFQISTLLVVGCLLASFPVGASYFSNGVPFLIVSLGVIHGCGLSLLTLGYAAVNQSVATNKALASGITIGGSVVGGIIFPPVIQYLFDEYGTKGGFLVFSAVMLNSTVAALFTRTPWRQTTAPRTLEKSMQVSSKSAVGSVANVPVYEANGEVRTVGGNDCSHVDSTSLSFCNGTGDLATHVECSEFTRVPTLETTLDAADCHSWEKVSPQNTLAKWMSFLKNPMFYIVAYTLGQVWYLNTTLLTVVVDYAVDCGIPKWNAVSLVTVITASDLVSRFVSGPITDKGILRKSTMMAMCLTVNGVAHALLPHFASYAALAVLSAVSGSSNGVAVTHIFVLCAELVDPAVFSVCLGAANFVAAFALLERPLMIERPSGPNADPCSVLPSEGHYCKSSYGSFRFLYDSDGKTCQLFWYRGCGGTQNNFRSYYTCLKRCAGKYLDENAGKF</sequence>
<keyword evidence="2" id="KW-1185">Reference proteome</keyword>
<gene>
    <name evidence="1" type="ORF">HPB50_010586</name>
</gene>
<reference evidence="1" key="1">
    <citation type="submission" date="2020-05" db="EMBL/GenBank/DDBJ databases">
        <title>Large-scale comparative analyses of tick genomes elucidate their genetic diversity and vector capacities.</title>
        <authorList>
            <person name="Jia N."/>
            <person name="Wang J."/>
            <person name="Shi W."/>
            <person name="Du L."/>
            <person name="Sun Y."/>
            <person name="Zhan W."/>
            <person name="Jiang J."/>
            <person name="Wang Q."/>
            <person name="Zhang B."/>
            <person name="Ji P."/>
            <person name="Sakyi L.B."/>
            <person name="Cui X."/>
            <person name="Yuan T."/>
            <person name="Jiang B."/>
            <person name="Yang W."/>
            <person name="Lam T.T.-Y."/>
            <person name="Chang Q."/>
            <person name="Ding S."/>
            <person name="Wang X."/>
            <person name="Zhu J."/>
            <person name="Ruan X."/>
            <person name="Zhao L."/>
            <person name="Wei J."/>
            <person name="Que T."/>
            <person name="Du C."/>
            <person name="Cheng J."/>
            <person name="Dai P."/>
            <person name="Han X."/>
            <person name="Huang E."/>
            <person name="Gao Y."/>
            <person name="Liu J."/>
            <person name="Shao H."/>
            <person name="Ye R."/>
            <person name="Li L."/>
            <person name="Wei W."/>
            <person name="Wang X."/>
            <person name="Wang C."/>
            <person name="Yang T."/>
            <person name="Huo Q."/>
            <person name="Li W."/>
            <person name="Guo W."/>
            <person name="Chen H."/>
            <person name="Zhou L."/>
            <person name="Ni X."/>
            <person name="Tian J."/>
            <person name="Zhou Y."/>
            <person name="Sheng Y."/>
            <person name="Liu T."/>
            <person name="Pan Y."/>
            <person name="Xia L."/>
            <person name="Li J."/>
            <person name="Zhao F."/>
            <person name="Cao W."/>
        </authorList>
    </citation>
    <scope>NUCLEOTIDE SEQUENCE</scope>
    <source>
        <strain evidence="1">Hyas-2018</strain>
    </source>
</reference>